<dbReference type="InterPro" id="IPR037883">
    <property type="entry name" value="Knr4/Smi1-like_sf"/>
</dbReference>
<proteinExistence type="predicted"/>
<dbReference type="Proteomes" id="UP000050502">
    <property type="component" value="Unassembled WGS sequence"/>
</dbReference>
<protein>
    <recommendedName>
        <fullName evidence="3">Knr4/Smi1-like domain-containing protein</fullName>
    </recommendedName>
</protein>
<gene>
    <name evidence="1" type="ORF">SE16_03725</name>
</gene>
<reference evidence="1 2" key="1">
    <citation type="submission" date="2015-07" db="EMBL/GenBank/DDBJ databases">
        <title>Whole genome sequence of Ardenticatena maritima DSM 23922.</title>
        <authorList>
            <person name="Hemp J."/>
            <person name="Ward L.M."/>
            <person name="Pace L.A."/>
            <person name="Fischer W.W."/>
        </authorList>
    </citation>
    <scope>NUCLEOTIDE SEQUENCE [LARGE SCALE GENOMIC DNA]</scope>
    <source>
        <strain evidence="1 2">110S</strain>
    </source>
</reference>
<accession>A0A0N8GSK3</accession>
<evidence type="ECO:0008006" key="3">
    <source>
        <dbReference type="Google" id="ProtNLM"/>
    </source>
</evidence>
<organism evidence="1 2">
    <name type="scientific">Ardenticatena maritima</name>
    <dbReference type="NCBI Taxonomy" id="872965"/>
    <lineage>
        <taxon>Bacteria</taxon>
        <taxon>Bacillati</taxon>
        <taxon>Chloroflexota</taxon>
        <taxon>Ardenticatenia</taxon>
        <taxon>Ardenticatenales</taxon>
        <taxon>Ardenticatenaceae</taxon>
        <taxon>Ardenticatena</taxon>
    </lineage>
</organism>
<comment type="caution">
    <text evidence="1">The sequence shown here is derived from an EMBL/GenBank/DDBJ whole genome shotgun (WGS) entry which is preliminary data.</text>
</comment>
<dbReference type="EMBL" id="LGKN01000003">
    <property type="protein sequence ID" value="KPL89538.1"/>
    <property type="molecule type" value="Genomic_DNA"/>
</dbReference>
<sequence>MKAAWDTWLSNLHWISERVLAKEGEVEEPELLSPIPLAHVEAFHSFTGVSLPEDFVEMVTQFAGGFWFAWSLDETPCFLNRKFPWNGGNWEAPFIGVSQTKSLMEVYSEFQDEFLTGPANWIYRSEFDDHEDILLTRSVLRYCFPLYSFYGGGADFLVLRFDTKPCQILYLDHEWGYSVSGRAIVGYGFSDFMTTWSNLGYPAIDRDSVFFDEEQGAISDKTESAQAWVRWLNE</sequence>
<dbReference type="RefSeq" id="WP_054493321.1">
    <property type="nucleotide sequence ID" value="NZ_BBZA01000154.1"/>
</dbReference>
<evidence type="ECO:0000313" key="1">
    <source>
        <dbReference type="EMBL" id="KPL89538.1"/>
    </source>
</evidence>
<name>A0A0N8GSK3_9CHLR</name>
<evidence type="ECO:0000313" key="2">
    <source>
        <dbReference type="Proteomes" id="UP000050502"/>
    </source>
</evidence>
<dbReference type="SUPFAM" id="SSF160631">
    <property type="entry name" value="SMI1/KNR4-like"/>
    <property type="match status" value="1"/>
</dbReference>
<dbReference type="Gene3D" id="3.40.1580.10">
    <property type="entry name" value="SMI1/KNR4-like"/>
    <property type="match status" value="1"/>
</dbReference>
<dbReference type="AlphaFoldDB" id="A0A0N8GSK3"/>